<feature type="region of interest" description="Disordered" evidence="1">
    <location>
        <begin position="86"/>
        <end position="139"/>
    </location>
</feature>
<accession>A0AAD5WQK3</accession>
<keyword evidence="3" id="KW-1185">Reference proteome</keyword>
<dbReference type="EMBL" id="JAKWBI020000188">
    <property type="protein sequence ID" value="KAJ2899785.1"/>
    <property type="molecule type" value="Genomic_DNA"/>
</dbReference>
<name>A0AAD5WQK3_9PEZI</name>
<reference evidence="2" key="1">
    <citation type="submission" date="2022-07" db="EMBL/GenBank/DDBJ databases">
        <title>Draft genome sequence of Zalerion maritima ATCC 34329, a (micro)plastics degrading marine fungus.</title>
        <authorList>
            <person name="Paco A."/>
            <person name="Goncalves M.F.M."/>
            <person name="Rocha-Santos T.A.P."/>
            <person name="Alves A."/>
        </authorList>
    </citation>
    <scope>NUCLEOTIDE SEQUENCE</scope>
    <source>
        <strain evidence="2">ATCC 34329</strain>
    </source>
</reference>
<dbReference type="AlphaFoldDB" id="A0AAD5WQK3"/>
<organism evidence="2 3">
    <name type="scientific">Zalerion maritima</name>
    <dbReference type="NCBI Taxonomy" id="339359"/>
    <lineage>
        <taxon>Eukaryota</taxon>
        <taxon>Fungi</taxon>
        <taxon>Dikarya</taxon>
        <taxon>Ascomycota</taxon>
        <taxon>Pezizomycotina</taxon>
        <taxon>Sordariomycetes</taxon>
        <taxon>Lulworthiomycetidae</taxon>
        <taxon>Lulworthiales</taxon>
        <taxon>Lulworthiaceae</taxon>
        <taxon>Zalerion</taxon>
    </lineage>
</organism>
<sequence length="386" mass="42436">MGSKNLDGDYIPYEASRLYSAPPTPPRSSAVFEVHKIAVPEPSSGSELGQVPRVQLQLPSPSTTAPPALVQDEQYISLEEEGDVDVAATSHETRTKSNSIAASEIGDLPDCEELERLGPSSQGPTGPTGPTGHQTPIETLPNAPRLAFREAINQLEFLIDDANTIWRNEDDTPNEVPRPSLPSSCSGCRAVSQDSYEGRNGDTDITSDYDSHEKFSPGQPPEKPNPLRRDVKTLGTVDGLVHLAIHLLDSAAEARSLASQLSELSLDLNHAVNVWEQMSDEMGDMSLALVGPEPEKRLDRHDAMREAANIHQVWRSTTNILMSFAATRLSVPGMREFLKTAFVNVDKLDRERERKKTECPLTMLDSAGTNEYMFYNFSRALDDPEE</sequence>
<evidence type="ECO:0000313" key="2">
    <source>
        <dbReference type="EMBL" id="KAJ2899785.1"/>
    </source>
</evidence>
<gene>
    <name evidence="2" type="ORF">MKZ38_002798</name>
</gene>
<proteinExistence type="predicted"/>
<feature type="region of interest" description="Disordered" evidence="1">
    <location>
        <begin position="168"/>
        <end position="229"/>
    </location>
</feature>
<feature type="compositionally biased region" description="Low complexity" evidence="1">
    <location>
        <begin position="118"/>
        <end position="136"/>
    </location>
</feature>
<evidence type="ECO:0000313" key="3">
    <source>
        <dbReference type="Proteomes" id="UP001201980"/>
    </source>
</evidence>
<dbReference type="Proteomes" id="UP001201980">
    <property type="component" value="Unassembled WGS sequence"/>
</dbReference>
<protein>
    <submittedName>
        <fullName evidence="2">Uncharacterized protein</fullName>
    </submittedName>
</protein>
<comment type="caution">
    <text evidence="2">The sequence shown here is derived from an EMBL/GenBank/DDBJ whole genome shotgun (WGS) entry which is preliminary data.</text>
</comment>
<evidence type="ECO:0000256" key="1">
    <source>
        <dbReference type="SAM" id="MobiDB-lite"/>
    </source>
</evidence>